<proteinExistence type="predicted"/>
<evidence type="ECO:0000256" key="1">
    <source>
        <dbReference type="SAM" id="MobiDB-lite"/>
    </source>
</evidence>
<dbReference type="AlphaFoldDB" id="A0A836A8H6"/>
<name>A0A836A8H6_SHEEP</name>
<reference evidence="2 3" key="1">
    <citation type="submission" date="2020-12" db="EMBL/GenBank/DDBJ databases">
        <title>De novo assembly of Tibetan sheep genome.</title>
        <authorList>
            <person name="Li X."/>
        </authorList>
    </citation>
    <scope>NUCLEOTIDE SEQUENCE [LARGE SCALE GENOMIC DNA]</scope>
    <source>
        <tissue evidence="2">Heart</tissue>
    </source>
</reference>
<comment type="caution">
    <text evidence="2">The sequence shown here is derived from an EMBL/GenBank/DDBJ whole genome shotgun (WGS) entry which is preliminary data.</text>
</comment>
<organism evidence="2 3">
    <name type="scientific">Ovis aries</name>
    <name type="common">Sheep</name>
    <dbReference type="NCBI Taxonomy" id="9940"/>
    <lineage>
        <taxon>Eukaryota</taxon>
        <taxon>Metazoa</taxon>
        <taxon>Chordata</taxon>
        <taxon>Craniata</taxon>
        <taxon>Vertebrata</taxon>
        <taxon>Euteleostomi</taxon>
        <taxon>Mammalia</taxon>
        <taxon>Eutheria</taxon>
        <taxon>Laurasiatheria</taxon>
        <taxon>Artiodactyla</taxon>
        <taxon>Ruminantia</taxon>
        <taxon>Pecora</taxon>
        <taxon>Bovidae</taxon>
        <taxon>Caprinae</taxon>
        <taxon>Ovis</taxon>
    </lineage>
</organism>
<evidence type="ECO:0000313" key="3">
    <source>
        <dbReference type="Proteomes" id="UP000664991"/>
    </source>
</evidence>
<feature type="compositionally biased region" description="Basic and acidic residues" evidence="1">
    <location>
        <begin position="243"/>
        <end position="256"/>
    </location>
</feature>
<feature type="compositionally biased region" description="Polar residues" evidence="1">
    <location>
        <begin position="264"/>
        <end position="273"/>
    </location>
</feature>
<protein>
    <submittedName>
        <fullName evidence="2">Uncharacterized protein</fullName>
    </submittedName>
</protein>
<sequence length="357" mass="38757">MLCGCRVQMRLLEEKEVQWISESPQVHPLALECSRSFWDAVSVALAFVQKVVTKARDAQTQNPLVSSDQNCDIPSCWQCTARLTSICRDLSPDFLNDSAVKSPGSKFSEEPWLRVPLPGSCLQSRGGFSLKIMPQILASDSGDSKSHRIPQLAFPISFLRKYIPCRGPASRVSPSSVHELPWPPISGSYHLRVVSMKREDERVLQRCPGGGPSLAAPKPSIPGGALTGRVNLILYPQERCRLRPREERRPETRRGESSALRSCACQQPPNSQGRPRRALSPRASGDTAPSPGTLPAALKDCPDLSADLLAAMLALSFIIHDTDSQILSVPEPTDPTGIWAPALCGVCSASFVGQTSG</sequence>
<evidence type="ECO:0000313" key="2">
    <source>
        <dbReference type="EMBL" id="KAG5205778.1"/>
    </source>
</evidence>
<dbReference type="EMBL" id="JAEMGP010000008">
    <property type="protein sequence ID" value="KAG5205778.1"/>
    <property type="molecule type" value="Genomic_DNA"/>
</dbReference>
<accession>A0A836A8H6</accession>
<feature type="region of interest" description="Disordered" evidence="1">
    <location>
        <begin position="243"/>
        <end position="296"/>
    </location>
</feature>
<dbReference type="Proteomes" id="UP000664991">
    <property type="component" value="Unassembled WGS sequence"/>
</dbReference>
<gene>
    <name evidence="2" type="ORF">JEQ12_019028</name>
</gene>